<feature type="transmembrane region" description="Helical" evidence="5">
    <location>
        <begin position="231"/>
        <end position="252"/>
    </location>
</feature>
<dbReference type="EMBL" id="PUHW01000082">
    <property type="protein sequence ID" value="KAG0689396.1"/>
    <property type="molecule type" value="Genomic_DNA"/>
</dbReference>
<dbReference type="GO" id="GO:0030148">
    <property type="term" value="P:sphingolipid biosynthetic process"/>
    <property type="evidence" value="ECO:0007669"/>
    <property type="project" value="TreeGrafter"/>
</dbReference>
<feature type="transmembrane region" description="Helical" evidence="5">
    <location>
        <begin position="259"/>
        <end position="278"/>
    </location>
</feature>
<dbReference type="InterPro" id="IPR000326">
    <property type="entry name" value="PAP2/HPO"/>
</dbReference>
<name>A0A9P6WM06_9ASCO</name>
<dbReference type="Pfam" id="PF14378">
    <property type="entry name" value="PAP2_3"/>
    <property type="match status" value="1"/>
</dbReference>
<keyword evidence="3 5" id="KW-1133">Transmembrane helix</keyword>
<evidence type="ECO:0000313" key="7">
    <source>
        <dbReference type="EMBL" id="KAG0689396.1"/>
    </source>
</evidence>
<protein>
    <recommendedName>
        <fullName evidence="6">Phosphatidic acid phosphatase type 2/haloperoxidase domain-containing protein</fullName>
    </recommendedName>
</protein>
<reference evidence="7" key="1">
    <citation type="submission" date="2020-11" db="EMBL/GenBank/DDBJ databases">
        <title>Kefir isolates.</title>
        <authorList>
            <person name="Marcisauskas S."/>
            <person name="Kim Y."/>
            <person name="Blasche S."/>
        </authorList>
    </citation>
    <scope>NUCLEOTIDE SEQUENCE</scope>
    <source>
        <strain evidence="7">Olga-1</strain>
    </source>
</reference>
<keyword evidence="4 5" id="KW-0472">Membrane</keyword>
<sequence length="431" mass="49395">MKIIRFLSHLINSLLNGKSFFGLVSNFFFNFFPVLLWLILFKNASLIPVNWRPKINIKWLPYADNLCFNPLLLSSYIFYLLIILFFILPFSYFLLKINKNKLLFALLIFSCPLLNLVNYLASINQNFKLDLLSFISYVLLHLIIPILTSIYLYLFQIPGILSCYSWSLGLQNILGLITHLILPSSPPWFIHLNGINSIADYSTLGYAAGLTRIDTSFGNHLTTNGFHKSPIVFGALPSLHSAMAFLTCIFISYFSNSSFLSILSIFYVLLQWFSTIYLDHHWRLDLFVGMCYSIVSFSIIKILNHSIFNYNSNYNSNSNHNLIDYNKSNITNSNLEFSSTDTLFNYNDNDNDNDNFDLELQSFNDDYNHNNSSSSSLTAISNNENLVTIDNHNNNKITKFCSNVFANTQPTDMRPAGLRIFSGTLLESLFT</sequence>
<feature type="domain" description="Phosphatidic acid phosphatase type 2/haloperoxidase" evidence="6">
    <location>
        <begin position="160"/>
        <end position="301"/>
    </location>
</feature>
<dbReference type="CDD" id="cd03386">
    <property type="entry name" value="PAP2_Aur1_like"/>
    <property type="match status" value="1"/>
</dbReference>
<accession>A0A9P6WM06</accession>
<feature type="transmembrane region" description="Helical" evidence="5">
    <location>
        <begin position="102"/>
        <end position="122"/>
    </location>
</feature>
<feature type="transmembrane region" description="Helical" evidence="5">
    <location>
        <begin position="134"/>
        <end position="154"/>
    </location>
</feature>
<evidence type="ECO:0000256" key="4">
    <source>
        <dbReference type="ARBA" id="ARBA00023136"/>
    </source>
</evidence>
<feature type="transmembrane region" description="Helical" evidence="5">
    <location>
        <begin position="76"/>
        <end position="95"/>
    </location>
</feature>
<keyword evidence="8" id="KW-1185">Reference proteome</keyword>
<feature type="transmembrane region" description="Helical" evidence="5">
    <location>
        <begin position="284"/>
        <end position="303"/>
    </location>
</feature>
<feature type="transmembrane region" description="Helical" evidence="5">
    <location>
        <begin position="20"/>
        <end position="41"/>
    </location>
</feature>
<comment type="caution">
    <text evidence="7">The sequence shown here is derived from an EMBL/GenBank/DDBJ whole genome shotgun (WGS) entry which is preliminary data.</text>
</comment>
<comment type="subcellular location">
    <subcellularLocation>
        <location evidence="1">Membrane</location>
        <topology evidence="1">Multi-pass membrane protein</topology>
    </subcellularLocation>
</comment>
<dbReference type="GO" id="GO:0006676">
    <property type="term" value="P:mannosyl diphosphorylinositol ceramide metabolic process"/>
    <property type="evidence" value="ECO:0007669"/>
    <property type="project" value="TreeGrafter"/>
</dbReference>
<dbReference type="InterPro" id="IPR052185">
    <property type="entry name" value="IPC_Synthase-Related"/>
</dbReference>
<evidence type="ECO:0000256" key="3">
    <source>
        <dbReference type="ARBA" id="ARBA00022989"/>
    </source>
</evidence>
<evidence type="ECO:0000256" key="5">
    <source>
        <dbReference type="SAM" id="Phobius"/>
    </source>
</evidence>
<dbReference type="Gene3D" id="1.20.144.10">
    <property type="entry name" value="Phosphatidic acid phosphatase type 2/haloperoxidase"/>
    <property type="match status" value="1"/>
</dbReference>
<proteinExistence type="predicted"/>
<dbReference type="PANTHER" id="PTHR31310:SF8">
    <property type="entry name" value="INOSITOLPHOSPHOTRANSFERASE 1"/>
    <property type="match status" value="1"/>
</dbReference>
<gene>
    <name evidence="7" type="ORF">C6P40_005087</name>
</gene>
<organism evidence="7 8">
    <name type="scientific">Pichia californica</name>
    <dbReference type="NCBI Taxonomy" id="460514"/>
    <lineage>
        <taxon>Eukaryota</taxon>
        <taxon>Fungi</taxon>
        <taxon>Dikarya</taxon>
        <taxon>Ascomycota</taxon>
        <taxon>Saccharomycotina</taxon>
        <taxon>Pichiomycetes</taxon>
        <taxon>Pichiales</taxon>
        <taxon>Pichiaceae</taxon>
        <taxon>Pichia</taxon>
    </lineage>
</organism>
<feature type="transmembrane region" description="Helical" evidence="5">
    <location>
        <begin position="161"/>
        <end position="182"/>
    </location>
</feature>
<dbReference type="GO" id="GO:0016020">
    <property type="term" value="C:membrane"/>
    <property type="evidence" value="ECO:0007669"/>
    <property type="project" value="UniProtKB-SubCell"/>
</dbReference>
<evidence type="ECO:0000256" key="2">
    <source>
        <dbReference type="ARBA" id="ARBA00022692"/>
    </source>
</evidence>
<dbReference type="GO" id="GO:0070916">
    <property type="term" value="C:inositol phosphoceramide synthase complex"/>
    <property type="evidence" value="ECO:0007669"/>
    <property type="project" value="TreeGrafter"/>
</dbReference>
<dbReference type="Proteomes" id="UP000697127">
    <property type="component" value="Unassembled WGS sequence"/>
</dbReference>
<evidence type="ECO:0000259" key="6">
    <source>
        <dbReference type="SMART" id="SM00014"/>
    </source>
</evidence>
<dbReference type="PANTHER" id="PTHR31310">
    <property type="match status" value="1"/>
</dbReference>
<evidence type="ECO:0000313" key="8">
    <source>
        <dbReference type="Proteomes" id="UP000697127"/>
    </source>
</evidence>
<evidence type="ECO:0000256" key="1">
    <source>
        <dbReference type="ARBA" id="ARBA00004141"/>
    </source>
</evidence>
<keyword evidence="2 5" id="KW-0812">Transmembrane</keyword>
<dbReference type="OrthoDB" id="5784at2759"/>
<dbReference type="InterPro" id="IPR026841">
    <property type="entry name" value="Aur1/Ipt1"/>
</dbReference>
<dbReference type="SMART" id="SM00014">
    <property type="entry name" value="acidPPc"/>
    <property type="match status" value="1"/>
</dbReference>
<dbReference type="AlphaFoldDB" id="A0A9P6WM06"/>